<gene>
    <name evidence="2" type="ORF">C7382_11131</name>
</gene>
<accession>A0A2U1F9E1</accession>
<feature type="transmembrane region" description="Helical" evidence="1">
    <location>
        <begin position="362"/>
        <end position="386"/>
    </location>
</feature>
<evidence type="ECO:0000256" key="1">
    <source>
        <dbReference type="SAM" id="Phobius"/>
    </source>
</evidence>
<keyword evidence="1" id="KW-0812">Transmembrane</keyword>
<dbReference type="AlphaFoldDB" id="A0A2U1F9E1"/>
<dbReference type="Proteomes" id="UP000245462">
    <property type="component" value="Unassembled WGS sequence"/>
</dbReference>
<dbReference type="EMBL" id="QEKY01000011">
    <property type="protein sequence ID" value="PVZ08784.1"/>
    <property type="molecule type" value="Genomic_DNA"/>
</dbReference>
<evidence type="ECO:0000313" key="2">
    <source>
        <dbReference type="EMBL" id="PVZ08784.1"/>
    </source>
</evidence>
<keyword evidence="1" id="KW-1133">Transmembrane helix</keyword>
<evidence type="ECO:0000313" key="3">
    <source>
        <dbReference type="Proteomes" id="UP000245462"/>
    </source>
</evidence>
<organism evidence="2 3">
    <name type="scientific">Porphyromonas loveana</name>
    <dbReference type="NCBI Taxonomy" id="1884669"/>
    <lineage>
        <taxon>Bacteria</taxon>
        <taxon>Pseudomonadati</taxon>
        <taxon>Bacteroidota</taxon>
        <taxon>Bacteroidia</taxon>
        <taxon>Bacteroidales</taxon>
        <taxon>Porphyromonadaceae</taxon>
        <taxon>Porphyromonas</taxon>
    </lineage>
</organism>
<reference evidence="2 3" key="1">
    <citation type="submission" date="2018-04" db="EMBL/GenBank/DDBJ databases">
        <title>Genomic Encyclopedia of Type Strains, Phase IV (KMG-IV): sequencing the most valuable type-strain genomes for metagenomic binning, comparative biology and taxonomic classification.</title>
        <authorList>
            <person name="Goeker M."/>
        </authorList>
    </citation>
    <scope>NUCLEOTIDE SEQUENCE [LARGE SCALE GENOMIC DNA]</scope>
    <source>
        <strain evidence="2 3">DSM 28520</strain>
    </source>
</reference>
<keyword evidence="1" id="KW-0472">Membrane</keyword>
<comment type="caution">
    <text evidence="2">The sequence shown here is derived from an EMBL/GenBank/DDBJ whole genome shotgun (WGS) entry which is preliminary data.</text>
</comment>
<sequence length="554" mass="61888">MRGITPAKDSVLAVFLQLCLKNWYWILLSVCVFGVWGVISSKRAGVPSSVYFTAVMARYPENIHRSTTGGLNPKYSLHDNYTPRWEGVSVLDRDPTFNGLCATSLVEEVGAEIQFDVNYYLPGRFANRDIYDTTPIHLIFPKETAMEAFSVKMKLEQDKATILSLKGKHMGKPINLSDIVLRYGEPQQTPIGDLIVEKTEYFADGTWEEKAWPINLLIAKESQEAARVRYDTNLKTEELKGRIEMRVTMNRTIGFARDFLDGLIRKYDELARSRHKAQVEEKIALTKQGLRDLQANNTAANDSTFKALGITDAEKTTSREAMRLRLTAMLDEYKVDALAAESSSSLIVLDKTKSVPGANKEVLSIILSVLIGFILPLVVIFASIILRNLMLVPSDLGEDVLKHLLSRLTGNKKKKATRRKDIDLLRLNLTEYLADKSAPCIVLSSLSGDERIKKMSNDLLESFEQKGMAMQIVKTENSNAATKEIAALQQKGIAVLVVAPAIARSASAIETSLVADVSLLLVESLCSKKRNKEDAENFILQSRCPAFVIWMDRF</sequence>
<keyword evidence="3" id="KW-1185">Reference proteome</keyword>
<name>A0A2U1F9E1_9PORP</name>
<protein>
    <submittedName>
        <fullName evidence="2">Uncharacterized protein</fullName>
    </submittedName>
</protein>
<proteinExistence type="predicted"/>
<feature type="transmembrane region" description="Helical" evidence="1">
    <location>
        <begin position="22"/>
        <end position="39"/>
    </location>
</feature>